<organism evidence="1 2">
    <name type="scientific">Durusdinium trenchii</name>
    <dbReference type="NCBI Taxonomy" id="1381693"/>
    <lineage>
        <taxon>Eukaryota</taxon>
        <taxon>Sar</taxon>
        <taxon>Alveolata</taxon>
        <taxon>Dinophyceae</taxon>
        <taxon>Suessiales</taxon>
        <taxon>Symbiodiniaceae</taxon>
        <taxon>Durusdinium</taxon>
    </lineage>
</organism>
<dbReference type="Proteomes" id="UP001642464">
    <property type="component" value="Unassembled WGS sequence"/>
</dbReference>
<accession>A0ABP0JII0</accession>
<proteinExistence type="predicted"/>
<name>A0ABP0JII0_9DINO</name>
<protein>
    <submittedName>
        <fullName evidence="1">Uncharacterized protein</fullName>
    </submittedName>
</protein>
<evidence type="ECO:0000313" key="2">
    <source>
        <dbReference type="Proteomes" id="UP001642464"/>
    </source>
</evidence>
<comment type="caution">
    <text evidence="1">The sequence shown here is derived from an EMBL/GenBank/DDBJ whole genome shotgun (WGS) entry which is preliminary data.</text>
</comment>
<reference evidence="1 2" key="1">
    <citation type="submission" date="2024-02" db="EMBL/GenBank/DDBJ databases">
        <authorList>
            <person name="Chen Y."/>
            <person name="Shah S."/>
            <person name="Dougan E. K."/>
            <person name="Thang M."/>
            <person name="Chan C."/>
        </authorList>
    </citation>
    <scope>NUCLEOTIDE SEQUENCE [LARGE SCALE GENOMIC DNA]</scope>
</reference>
<gene>
    <name evidence="1" type="ORF">SCF082_LOCUS12158</name>
</gene>
<sequence>MADAYEPLNGSEMMELSRMFARAAVNKQLNDPVLRKHLLPCRVHVASLLSELDPHGLLPTGSMSDASKRGRDLDWDVIEELVEEGIPRDVAEAGHIDHGEGKKLPSDVASFEEWGKTKVTMKKYANHGYTFKSVVKASYTDSEVTQYLSWILKTYAGKSISSQGPDLAAYLEYMDWHPKVFAKPSGYKREVEDYEFRFPLPLAVPLRGAPW</sequence>
<evidence type="ECO:0000313" key="1">
    <source>
        <dbReference type="EMBL" id="CAK9013987.1"/>
    </source>
</evidence>
<keyword evidence="2" id="KW-1185">Reference proteome</keyword>
<dbReference type="EMBL" id="CAXAMM010007369">
    <property type="protein sequence ID" value="CAK9013987.1"/>
    <property type="molecule type" value="Genomic_DNA"/>
</dbReference>